<gene>
    <name evidence="14" type="ORF">OIN60_09235</name>
</gene>
<keyword evidence="7 11" id="KW-0521">NADP</keyword>
<evidence type="ECO:0000256" key="7">
    <source>
        <dbReference type="ARBA" id="ARBA00022857"/>
    </source>
</evidence>
<dbReference type="EMBL" id="JAPCKK010000014">
    <property type="protein sequence ID" value="MDP4096952.1"/>
    <property type="molecule type" value="Genomic_DNA"/>
</dbReference>
<protein>
    <recommendedName>
        <fullName evidence="5 11">2-dehydropantoate 2-reductase</fullName>
        <ecNumber evidence="4 11">1.1.1.169</ecNumber>
    </recommendedName>
    <alternativeName>
        <fullName evidence="9 11">Ketopantoate reductase</fullName>
    </alternativeName>
</protein>
<accession>A0ABT9FQE4</accession>
<dbReference type="InterPro" id="IPR036291">
    <property type="entry name" value="NAD(P)-bd_dom_sf"/>
</dbReference>
<comment type="caution">
    <text evidence="14">The sequence shown here is derived from an EMBL/GenBank/DDBJ whole genome shotgun (WGS) entry which is preliminary data.</text>
</comment>
<name>A0ABT9FQE4_9BACL</name>
<dbReference type="PANTHER" id="PTHR43765:SF2">
    <property type="entry name" value="2-DEHYDROPANTOATE 2-REDUCTASE"/>
    <property type="match status" value="1"/>
</dbReference>
<feature type="domain" description="Ketopantoate reductase N-terminal" evidence="12">
    <location>
        <begin position="4"/>
        <end position="159"/>
    </location>
</feature>
<evidence type="ECO:0000259" key="12">
    <source>
        <dbReference type="Pfam" id="PF02558"/>
    </source>
</evidence>
<dbReference type="InterPro" id="IPR008927">
    <property type="entry name" value="6-PGluconate_DH-like_C_sf"/>
</dbReference>
<evidence type="ECO:0000256" key="6">
    <source>
        <dbReference type="ARBA" id="ARBA00022655"/>
    </source>
</evidence>
<feature type="domain" description="Ketopantoate reductase C-terminal" evidence="13">
    <location>
        <begin position="194"/>
        <end position="316"/>
    </location>
</feature>
<evidence type="ECO:0000256" key="2">
    <source>
        <dbReference type="ARBA" id="ARBA00004994"/>
    </source>
</evidence>
<evidence type="ECO:0000256" key="5">
    <source>
        <dbReference type="ARBA" id="ARBA00019465"/>
    </source>
</evidence>
<dbReference type="Pfam" id="PF08546">
    <property type="entry name" value="ApbA_C"/>
    <property type="match status" value="1"/>
</dbReference>
<evidence type="ECO:0000256" key="4">
    <source>
        <dbReference type="ARBA" id="ARBA00013014"/>
    </source>
</evidence>
<organism evidence="14 15">
    <name type="scientific">Paenibacillus zeirhizosphaerae</name>
    <dbReference type="NCBI Taxonomy" id="2987519"/>
    <lineage>
        <taxon>Bacteria</taxon>
        <taxon>Bacillati</taxon>
        <taxon>Bacillota</taxon>
        <taxon>Bacilli</taxon>
        <taxon>Bacillales</taxon>
        <taxon>Paenibacillaceae</taxon>
        <taxon>Paenibacillus</taxon>
    </lineage>
</organism>
<evidence type="ECO:0000259" key="13">
    <source>
        <dbReference type="Pfam" id="PF08546"/>
    </source>
</evidence>
<dbReference type="RefSeq" id="WP_305754554.1">
    <property type="nucleotide sequence ID" value="NZ_JAPCKK010000014.1"/>
</dbReference>
<dbReference type="InterPro" id="IPR013328">
    <property type="entry name" value="6PGD_dom2"/>
</dbReference>
<evidence type="ECO:0000256" key="11">
    <source>
        <dbReference type="RuleBase" id="RU362068"/>
    </source>
</evidence>
<evidence type="ECO:0000256" key="10">
    <source>
        <dbReference type="ARBA" id="ARBA00048793"/>
    </source>
</evidence>
<evidence type="ECO:0000256" key="1">
    <source>
        <dbReference type="ARBA" id="ARBA00002919"/>
    </source>
</evidence>
<keyword evidence="6 11" id="KW-0566">Pantothenate biosynthesis</keyword>
<dbReference type="InterPro" id="IPR003710">
    <property type="entry name" value="ApbA"/>
</dbReference>
<reference evidence="14 15" key="1">
    <citation type="submission" date="2022-10" db="EMBL/GenBank/DDBJ databases">
        <title>Paenibacillus description and whole genome data of maize root bacterial community.</title>
        <authorList>
            <person name="Marton D."/>
            <person name="Farkas M."/>
            <person name="Cserhati M."/>
        </authorList>
    </citation>
    <scope>NUCLEOTIDE SEQUENCE [LARGE SCALE GENOMIC DNA]</scope>
    <source>
        <strain evidence="14 15">P96</strain>
    </source>
</reference>
<comment type="pathway">
    <text evidence="2 11">Cofactor biosynthesis; (R)-pantothenate biosynthesis; (R)-pantoate from 3-methyl-2-oxobutanoate: step 2/2.</text>
</comment>
<comment type="function">
    <text evidence="1 11">Catalyzes the NADPH-dependent reduction of ketopantoate into pantoic acid.</text>
</comment>
<dbReference type="InterPro" id="IPR050838">
    <property type="entry name" value="Ketopantoate_reductase"/>
</dbReference>
<evidence type="ECO:0000256" key="3">
    <source>
        <dbReference type="ARBA" id="ARBA00007870"/>
    </source>
</evidence>
<keyword evidence="8 11" id="KW-0560">Oxidoreductase</keyword>
<dbReference type="InterPro" id="IPR013332">
    <property type="entry name" value="KPR_N"/>
</dbReference>
<proteinExistence type="inferred from homology"/>
<keyword evidence="15" id="KW-1185">Reference proteome</keyword>
<evidence type="ECO:0000313" key="14">
    <source>
        <dbReference type="EMBL" id="MDP4096952.1"/>
    </source>
</evidence>
<evidence type="ECO:0000313" key="15">
    <source>
        <dbReference type="Proteomes" id="UP001241848"/>
    </source>
</evidence>
<dbReference type="SUPFAM" id="SSF51735">
    <property type="entry name" value="NAD(P)-binding Rossmann-fold domains"/>
    <property type="match status" value="1"/>
</dbReference>
<dbReference type="EC" id="1.1.1.169" evidence="4 11"/>
<evidence type="ECO:0000256" key="8">
    <source>
        <dbReference type="ARBA" id="ARBA00023002"/>
    </source>
</evidence>
<dbReference type="Proteomes" id="UP001241848">
    <property type="component" value="Unassembled WGS sequence"/>
</dbReference>
<comment type="similarity">
    <text evidence="3 11">Belongs to the ketopantoate reductase family.</text>
</comment>
<evidence type="ECO:0000256" key="9">
    <source>
        <dbReference type="ARBA" id="ARBA00032024"/>
    </source>
</evidence>
<dbReference type="NCBIfam" id="TIGR00745">
    <property type="entry name" value="apbA_panE"/>
    <property type="match status" value="1"/>
</dbReference>
<dbReference type="Gene3D" id="3.40.50.720">
    <property type="entry name" value="NAD(P)-binding Rossmann-like Domain"/>
    <property type="match status" value="1"/>
</dbReference>
<dbReference type="InterPro" id="IPR013752">
    <property type="entry name" value="KPA_reductase"/>
</dbReference>
<dbReference type="PANTHER" id="PTHR43765">
    <property type="entry name" value="2-DEHYDROPANTOATE 2-REDUCTASE-RELATED"/>
    <property type="match status" value="1"/>
</dbReference>
<comment type="catalytic activity">
    <reaction evidence="10 11">
        <text>(R)-pantoate + NADP(+) = 2-dehydropantoate + NADPH + H(+)</text>
        <dbReference type="Rhea" id="RHEA:16233"/>
        <dbReference type="ChEBI" id="CHEBI:11561"/>
        <dbReference type="ChEBI" id="CHEBI:15378"/>
        <dbReference type="ChEBI" id="CHEBI:15980"/>
        <dbReference type="ChEBI" id="CHEBI:57783"/>
        <dbReference type="ChEBI" id="CHEBI:58349"/>
        <dbReference type="EC" id="1.1.1.169"/>
    </reaction>
</comment>
<dbReference type="SUPFAM" id="SSF48179">
    <property type="entry name" value="6-phosphogluconate dehydrogenase C-terminal domain-like"/>
    <property type="match status" value="1"/>
</dbReference>
<dbReference type="Gene3D" id="1.10.1040.10">
    <property type="entry name" value="N-(1-d-carboxylethyl)-l-norvaline Dehydrogenase, domain 2"/>
    <property type="match status" value="1"/>
</dbReference>
<dbReference type="Pfam" id="PF02558">
    <property type="entry name" value="ApbA"/>
    <property type="match status" value="1"/>
</dbReference>
<sequence length="317" mass="35092">MRIDIIGAGALGLLYAGKLAAAGAEIRMWVRKPETADMLRREGIAVAEQGGEILNIKYPDFEVHLMESWPLALPGETGDWVLLMTKQDGIREAAECMAKGLVKNLHIVCMQNGIGHIEAVGQLLPDAWVYPAVTTEGARRQSGESVVMHAGKGVTELGSAYHYGSAQPFAPDGREKRLADKLTEAGLETRISRDIDRSIYRKLLVNAVINPLTAIWRIPNGELLSSRERMDMLRQVYDESIRIFDACGIAWEAEWWEELLQICRSTAANRSSMLADVLAGRRTEIEAINGQFIRLAEGAGMEAPLHRMIRNIITGMQ</sequence>